<evidence type="ECO:0008006" key="3">
    <source>
        <dbReference type="Google" id="ProtNLM"/>
    </source>
</evidence>
<name>A0A8D8RT90_9HEMI</name>
<proteinExistence type="predicted"/>
<feature type="chain" id="PRO_5036261908" description="Envelope protein" evidence="1">
    <location>
        <begin position="20"/>
        <end position="571"/>
    </location>
</feature>
<dbReference type="EMBL" id="HBUF01185713">
    <property type="protein sequence ID" value="CAG6656676.1"/>
    <property type="molecule type" value="Transcribed_RNA"/>
</dbReference>
<protein>
    <recommendedName>
        <fullName evidence="3">Envelope protein</fullName>
    </recommendedName>
</protein>
<sequence length="571" mass="64432">MVKILSLVMIMGAWKLACAAENLQIQMGTGIHLEDNNAIIYENTVPLMYELRWGDVKEEKLEQTDIKWGHCYQNSTCTLRKILQDYKNNVASQVANLDPQPLTQFTKQKRFSVMGWILEACCGVATQDEFQSLYKSEDLLASHLELMKATVHADHRSLTEVAVNAEALTKEFNGMLDKTKHAISDMMLAELNLEQSEEIVIKHIMSIYKIANNLALKMRKNLASSSCQNKKIPASIVPPNILNLDLVNLTTKLLSKEWELAIPTNKIGTYYGIPIAACILTPNAIVVRVKIPIRRANKGWKGVNARPIPIGDFNATCRLALPSHRAITSDKLGKVGWILDDIHCKPEVDQLCLIPRGIATIPINKLSSSYPATCVPESSTILTHLEKEKFAITNPPSSIQIHCGATKEVEFIKLPPLVHGHIELRIPCDCLVIVTEDIFIEKLFPCDSSWSTNFTAYHILPFNWTLSSESDIDYTIKHERMTHEDKLNAILKTGWELKLKSPVKVFEEMPVEAPSTYATIKSSVQEFHLEWTTVISFLLFIIIFRQPLNVLCLRIVDTTPREGIQRRTPQD</sequence>
<dbReference type="AlphaFoldDB" id="A0A8D8RT90"/>
<feature type="signal peptide" evidence="1">
    <location>
        <begin position="1"/>
        <end position="19"/>
    </location>
</feature>
<organism evidence="2">
    <name type="scientific">Cacopsylla melanoneura</name>
    <dbReference type="NCBI Taxonomy" id="428564"/>
    <lineage>
        <taxon>Eukaryota</taxon>
        <taxon>Metazoa</taxon>
        <taxon>Ecdysozoa</taxon>
        <taxon>Arthropoda</taxon>
        <taxon>Hexapoda</taxon>
        <taxon>Insecta</taxon>
        <taxon>Pterygota</taxon>
        <taxon>Neoptera</taxon>
        <taxon>Paraneoptera</taxon>
        <taxon>Hemiptera</taxon>
        <taxon>Sternorrhyncha</taxon>
        <taxon>Psylloidea</taxon>
        <taxon>Psyllidae</taxon>
        <taxon>Psyllinae</taxon>
        <taxon>Cacopsylla</taxon>
    </lineage>
</organism>
<dbReference type="EMBL" id="HBUF01185715">
    <property type="protein sequence ID" value="CAG6656679.1"/>
    <property type="molecule type" value="Transcribed_RNA"/>
</dbReference>
<accession>A0A8D8RT90</accession>
<reference evidence="2" key="1">
    <citation type="submission" date="2021-05" db="EMBL/GenBank/DDBJ databases">
        <authorList>
            <person name="Alioto T."/>
            <person name="Alioto T."/>
            <person name="Gomez Garrido J."/>
        </authorList>
    </citation>
    <scope>NUCLEOTIDE SEQUENCE</scope>
</reference>
<dbReference type="EMBL" id="HBUF01050750">
    <property type="protein sequence ID" value="CAG6621690.1"/>
    <property type="molecule type" value="Transcribed_RNA"/>
</dbReference>
<evidence type="ECO:0000313" key="2">
    <source>
        <dbReference type="EMBL" id="CAG6656676.1"/>
    </source>
</evidence>
<evidence type="ECO:0000256" key="1">
    <source>
        <dbReference type="SAM" id="SignalP"/>
    </source>
</evidence>
<keyword evidence="1" id="KW-0732">Signal</keyword>